<dbReference type="GeneID" id="30195041"/>
<accession>A0A1E3IRW1</accession>
<gene>
    <name evidence="1" type="ORF">L198_05829</name>
</gene>
<evidence type="ECO:0000313" key="2">
    <source>
        <dbReference type="Proteomes" id="UP000094819"/>
    </source>
</evidence>
<dbReference type="EMBL" id="AWGH01000019">
    <property type="protein sequence ID" value="ODN91319.1"/>
    <property type="molecule type" value="Genomic_DNA"/>
</dbReference>
<evidence type="ECO:0000313" key="1">
    <source>
        <dbReference type="EMBL" id="ODN91319.1"/>
    </source>
</evidence>
<name>A0A1E3IRW1_9TREE</name>
<protein>
    <submittedName>
        <fullName evidence="1">Uncharacterized protein</fullName>
    </submittedName>
</protein>
<sequence length="171" mass="19608">MSTTRSASVKLAACSHTIITNPEAGDRYMAYQPVWKVKPVWAPGDAPNEDQMTKLAYLAEDITRSYWRSNWDNAWSTRDAQTNVSFATIEAFTQQQEQLESDTNDKLTAACDLAERDEGRRNATVIYPDFATYSNTYPVTDYNNNLILDQVHMTADLEAMWSRHFSRYTTR</sequence>
<organism evidence="1 2">
    <name type="scientific">Cryptococcus wingfieldii CBS 7118</name>
    <dbReference type="NCBI Taxonomy" id="1295528"/>
    <lineage>
        <taxon>Eukaryota</taxon>
        <taxon>Fungi</taxon>
        <taxon>Dikarya</taxon>
        <taxon>Basidiomycota</taxon>
        <taxon>Agaricomycotina</taxon>
        <taxon>Tremellomycetes</taxon>
        <taxon>Tremellales</taxon>
        <taxon>Cryptococcaceae</taxon>
        <taxon>Cryptococcus</taxon>
    </lineage>
</organism>
<proteinExistence type="predicted"/>
<keyword evidence="2" id="KW-1185">Reference proteome</keyword>
<dbReference type="Proteomes" id="UP000094819">
    <property type="component" value="Unassembled WGS sequence"/>
</dbReference>
<dbReference type="RefSeq" id="XP_019029945.1">
    <property type="nucleotide sequence ID" value="XM_019177906.1"/>
</dbReference>
<comment type="caution">
    <text evidence="1">The sequence shown here is derived from an EMBL/GenBank/DDBJ whole genome shotgun (WGS) entry which is preliminary data.</text>
</comment>
<reference evidence="1 2" key="1">
    <citation type="submission" date="2016-06" db="EMBL/GenBank/DDBJ databases">
        <title>Evolution of pathogenesis and genome organization in the Tremellales.</title>
        <authorList>
            <person name="Cuomo C."/>
            <person name="Litvintseva A."/>
            <person name="Heitman J."/>
            <person name="Chen Y."/>
            <person name="Sun S."/>
            <person name="Springer D."/>
            <person name="Dromer F."/>
            <person name="Young S."/>
            <person name="Zeng Q."/>
            <person name="Chapman S."/>
            <person name="Gujja S."/>
            <person name="Saif S."/>
            <person name="Birren B."/>
        </authorList>
    </citation>
    <scope>NUCLEOTIDE SEQUENCE [LARGE SCALE GENOMIC DNA]</scope>
    <source>
        <strain evidence="1 2">CBS 7118</strain>
    </source>
</reference>
<dbReference type="AlphaFoldDB" id="A0A1E3IRW1"/>
<dbReference type="OrthoDB" id="10290471at2759"/>